<evidence type="ECO:0000313" key="4">
    <source>
        <dbReference type="Proteomes" id="UP001300502"/>
    </source>
</evidence>
<sequence length="599" mass="68699">MRNCKDLSYLPSSFSFPLVETVYKHFGGPGHKEYAESAHTKEALLGVGRFIECQLHSLGLNRDSTAEDFQRTLGKEYCNFLGSFYSLYIEPVLAYEGFSEERDILVPSTSEGSSSEDEIELQWHVLNSRRDCQVPSLRGSKVPPTLWTESDIACKESSNKYLEESSNSNEASVKYKGDTEISFARIFQLGSVCHPENSDIAPDSPYYGPPVLTMSGFGELGRFGNQVIQYMFLKCCATVHHVTIQIPPWIGESLFCIRDSRVTRRFPAVVERSDMKANSTFTDTFMNYIKASNNGRDVIEIGPDILDSEVSASNRLMNVDVWGWFQWHTSNYRPFRSFIYDCFRVKPDLKAFLDSEINQKLCPLASNSTLVGIHIRLGDYKDISASSFGYCAPIKWYLEWLESMWSKLNNPVLFVASDEIDRVEKEFASFNPKTCRSLGIEMPKNYQGLGADFFPDWYILTQCNVLAISNSTFSFTACLLNQRENSQFYRAHYADRIVQFDPWDSDPVIHREESNSIWKNVMNSVKLVYEQEGSRAALKNIFLQLPLYGFRSLIMRTVLILRRKQLGGRIFKACLFRKRKLNEDEADNEHERKRLRAPS</sequence>
<dbReference type="GO" id="GO:0016020">
    <property type="term" value="C:membrane"/>
    <property type="evidence" value="ECO:0007669"/>
    <property type="project" value="InterPro"/>
</dbReference>
<dbReference type="Gene3D" id="3.40.50.11350">
    <property type="match status" value="1"/>
</dbReference>
<dbReference type="AlphaFoldDB" id="A0AAV9IDQ6"/>
<keyword evidence="1" id="KW-0328">Glycosyltransferase</keyword>
<dbReference type="PANTHER" id="PTHR11927:SF9">
    <property type="entry name" value="L-FUCOSYLTRANSFERASE"/>
    <property type="match status" value="1"/>
</dbReference>
<evidence type="ECO:0000256" key="2">
    <source>
        <dbReference type="ARBA" id="ARBA00022679"/>
    </source>
</evidence>
<name>A0AAV9IDQ6_9RHOD</name>
<keyword evidence="2" id="KW-0808">Transferase</keyword>
<gene>
    <name evidence="3" type="ORF">GAYE_SCF13G3405</name>
</gene>
<dbReference type="EMBL" id="JANCYU010000031">
    <property type="protein sequence ID" value="KAK4525497.1"/>
    <property type="molecule type" value="Genomic_DNA"/>
</dbReference>
<dbReference type="CDD" id="cd11301">
    <property type="entry name" value="Fut1_Fut2_like"/>
    <property type="match status" value="1"/>
</dbReference>
<evidence type="ECO:0000256" key="1">
    <source>
        <dbReference type="ARBA" id="ARBA00022676"/>
    </source>
</evidence>
<organism evidence="3 4">
    <name type="scientific">Galdieria yellowstonensis</name>
    <dbReference type="NCBI Taxonomy" id="3028027"/>
    <lineage>
        <taxon>Eukaryota</taxon>
        <taxon>Rhodophyta</taxon>
        <taxon>Bangiophyceae</taxon>
        <taxon>Galdieriales</taxon>
        <taxon>Galdieriaceae</taxon>
        <taxon>Galdieria</taxon>
    </lineage>
</organism>
<accession>A0AAV9IDQ6</accession>
<dbReference type="PANTHER" id="PTHR11927">
    <property type="entry name" value="GALACTOSIDE 2-L-FUCOSYLTRANSFERASE"/>
    <property type="match status" value="1"/>
</dbReference>
<dbReference type="InterPro" id="IPR002516">
    <property type="entry name" value="Glyco_trans_11"/>
</dbReference>
<proteinExistence type="predicted"/>
<comment type="caution">
    <text evidence="3">The sequence shown here is derived from an EMBL/GenBank/DDBJ whole genome shotgun (WGS) entry which is preliminary data.</text>
</comment>
<dbReference type="Proteomes" id="UP001300502">
    <property type="component" value="Unassembled WGS sequence"/>
</dbReference>
<evidence type="ECO:0000313" key="3">
    <source>
        <dbReference type="EMBL" id="KAK4525497.1"/>
    </source>
</evidence>
<keyword evidence="4" id="KW-1185">Reference proteome</keyword>
<protein>
    <submittedName>
        <fullName evidence="3">Uncharacterized protein</fullName>
    </submittedName>
</protein>
<reference evidence="3 4" key="1">
    <citation type="submission" date="2022-07" db="EMBL/GenBank/DDBJ databases">
        <title>Genome-wide signatures of adaptation to extreme environments.</title>
        <authorList>
            <person name="Cho C.H."/>
            <person name="Yoon H.S."/>
        </authorList>
    </citation>
    <scope>NUCLEOTIDE SEQUENCE [LARGE SCALE GENOMIC DNA]</scope>
    <source>
        <strain evidence="3 4">108.79 E11</strain>
    </source>
</reference>
<dbReference type="GO" id="GO:0005975">
    <property type="term" value="P:carbohydrate metabolic process"/>
    <property type="evidence" value="ECO:0007669"/>
    <property type="project" value="InterPro"/>
</dbReference>
<dbReference type="GO" id="GO:0008107">
    <property type="term" value="F:galactoside 2-alpha-L-fucosyltransferase activity"/>
    <property type="evidence" value="ECO:0007669"/>
    <property type="project" value="InterPro"/>
</dbReference>
<dbReference type="Pfam" id="PF01531">
    <property type="entry name" value="Glyco_transf_11"/>
    <property type="match status" value="1"/>
</dbReference>